<evidence type="ECO:0000256" key="1">
    <source>
        <dbReference type="SAM" id="MobiDB-lite"/>
    </source>
</evidence>
<name>A0A2B7VPY4_9BACI</name>
<dbReference type="AlphaFoldDB" id="A0A2B7VPY4"/>
<feature type="region of interest" description="Disordered" evidence="1">
    <location>
        <begin position="120"/>
        <end position="144"/>
    </location>
</feature>
<dbReference type="EMBL" id="NVOI01000096">
    <property type="protein sequence ID" value="PGG86358.1"/>
    <property type="molecule type" value="Genomic_DNA"/>
</dbReference>
<reference evidence="2 3" key="1">
    <citation type="submission" date="2017-09" db="EMBL/GenBank/DDBJ databases">
        <title>Large-scale bioinformatics analysis of Bacillus genomes uncovers conserved roles of natural products in bacterial physiology.</title>
        <authorList>
            <consortium name="Agbiome Team Llc"/>
            <person name="Bleich R.M."/>
            <person name="Grubbs K.J."/>
            <person name="Santa Maria K.C."/>
            <person name="Allen S.E."/>
            <person name="Farag S."/>
            <person name="Shank E.A."/>
            <person name="Bowers A."/>
        </authorList>
    </citation>
    <scope>NUCLEOTIDE SEQUENCE [LARGE SCALE GENOMIC DNA]</scope>
    <source>
        <strain evidence="2 3">AFS094862</strain>
    </source>
</reference>
<dbReference type="RefSeq" id="WP_098643622.1">
    <property type="nucleotide sequence ID" value="NZ_NVFS01000091.1"/>
</dbReference>
<protein>
    <recommendedName>
        <fullName evidence="4">Terminase small subunit</fullName>
    </recommendedName>
</protein>
<evidence type="ECO:0000313" key="2">
    <source>
        <dbReference type="EMBL" id="PGG86358.1"/>
    </source>
</evidence>
<proteinExistence type="predicted"/>
<sequence length="144" mass="16360">MARKSKVVIEAEKKKELEAQRIMNVLVEAGTYSPALDPLIEVYLDAVEIYSVKYGLWKNSNFPTVQKTKNVNGDVKESKHPLAQQVEVWSKQKAKYLGQLGLDGKNKELLKKSGVLLEKGKAEKEATEPTDNNKLLKFRQRMSR</sequence>
<evidence type="ECO:0000313" key="3">
    <source>
        <dbReference type="Proteomes" id="UP000225320"/>
    </source>
</evidence>
<comment type="caution">
    <text evidence="2">The sequence shown here is derived from an EMBL/GenBank/DDBJ whole genome shotgun (WGS) entry which is preliminary data.</text>
</comment>
<accession>A0A2B7VPY4</accession>
<dbReference type="Proteomes" id="UP000225320">
    <property type="component" value="Unassembled WGS sequence"/>
</dbReference>
<organism evidence="2 3">
    <name type="scientific">Bacillus toyonensis</name>
    <dbReference type="NCBI Taxonomy" id="155322"/>
    <lineage>
        <taxon>Bacteria</taxon>
        <taxon>Bacillati</taxon>
        <taxon>Bacillota</taxon>
        <taxon>Bacilli</taxon>
        <taxon>Bacillales</taxon>
        <taxon>Bacillaceae</taxon>
        <taxon>Bacillus</taxon>
        <taxon>Bacillus cereus group</taxon>
    </lineage>
</organism>
<gene>
    <name evidence="2" type="ORF">CON73_23670</name>
</gene>
<dbReference type="InterPro" id="IPR006448">
    <property type="entry name" value="Phage_term_ssu_P27"/>
</dbReference>
<evidence type="ECO:0008006" key="4">
    <source>
        <dbReference type="Google" id="ProtNLM"/>
    </source>
</evidence>
<dbReference type="Pfam" id="PF05119">
    <property type="entry name" value="Terminase_4"/>
    <property type="match status" value="1"/>
</dbReference>